<gene>
    <name evidence="5" type="ORF">DPQ33_06230</name>
</gene>
<proteinExistence type="predicted"/>
<comment type="caution">
    <text evidence="5">The sequence shown here is derived from an EMBL/GenBank/DDBJ whole genome shotgun (WGS) entry which is preliminary data.</text>
</comment>
<name>A0A7M3MGX2_9BACT</name>
<keyword evidence="6" id="KW-1185">Reference proteome</keyword>
<protein>
    <submittedName>
        <fullName evidence="5">S-adenosylhomocysteine deaminase</fullName>
    </submittedName>
</protein>
<dbReference type="CDD" id="cd01298">
    <property type="entry name" value="ATZ_TRZ_like"/>
    <property type="match status" value="1"/>
</dbReference>
<evidence type="ECO:0000313" key="5">
    <source>
        <dbReference type="EMBL" id="TVM18347.1"/>
    </source>
</evidence>
<feature type="domain" description="Amidohydrolase-related" evidence="4">
    <location>
        <begin position="73"/>
        <end position="420"/>
    </location>
</feature>
<dbReference type="GO" id="GO:0046872">
    <property type="term" value="F:metal ion binding"/>
    <property type="evidence" value="ECO:0007669"/>
    <property type="project" value="UniProtKB-KW"/>
</dbReference>
<dbReference type="InterPro" id="IPR032466">
    <property type="entry name" value="Metal_Hydrolase"/>
</dbReference>
<dbReference type="EMBL" id="QMIE01000004">
    <property type="protein sequence ID" value="TVM18347.1"/>
    <property type="molecule type" value="Genomic_DNA"/>
</dbReference>
<dbReference type="InterPro" id="IPR011059">
    <property type="entry name" value="Metal-dep_hydrolase_composite"/>
</dbReference>
<evidence type="ECO:0000313" key="6">
    <source>
        <dbReference type="Proteomes" id="UP000448292"/>
    </source>
</evidence>
<sequence>MGPRDKQGFGMNHESPLLFTARWVLGPEGVIENGCVHIAGGRILAVCPREDVPASLMEKQPGTEHRDLGEALILPGLVNAHCHAPMTLFRGAADDMELLPWLERRIWPLEAELTREITFLGTMLACAEMAAAGITCFADMYVWSNETARAVHDVGLRAVLSEGLLGFPTRSYGSVEESLALTRSFMEEYAAHPRISFAPAPHTAFTSTEEQLVQSYALSKELDSPWLIHAAETASENSRVLEMHGQRTIPYLDSLGCLGERAVLVHAVDLTPEEVEIIAARGAKIVHCPRSNWKLASGMAPVHALGAAGVTMALGTDGAASNNSLDILGEMRAAALGAKIRQMDPTALPAAEVLAMATRNGAAALRLPGSGMLKPGQPADLCVLNFAGPHLQPCHDPLSHAVYAAQGSDVCLTMVDGRIVYDHGAFPTLDYPALLEAGHEVQAHMRKVLDRKGRQER</sequence>
<keyword evidence="1" id="KW-0479">Metal-binding</keyword>
<organism evidence="5 6">
    <name type="scientific">Oceanidesulfovibrio indonesiensis</name>
    <dbReference type="NCBI Taxonomy" id="54767"/>
    <lineage>
        <taxon>Bacteria</taxon>
        <taxon>Pseudomonadati</taxon>
        <taxon>Thermodesulfobacteriota</taxon>
        <taxon>Desulfovibrionia</taxon>
        <taxon>Desulfovibrionales</taxon>
        <taxon>Desulfovibrionaceae</taxon>
        <taxon>Oceanidesulfovibrio</taxon>
    </lineage>
</organism>
<dbReference type="FunFam" id="3.20.20.140:FF:000014">
    <property type="entry name" value="5-methylthioadenosine/S-adenosylhomocysteine deaminase"/>
    <property type="match status" value="1"/>
</dbReference>
<dbReference type="SUPFAM" id="SSF51556">
    <property type="entry name" value="Metallo-dependent hydrolases"/>
    <property type="match status" value="1"/>
</dbReference>
<dbReference type="AlphaFoldDB" id="A0A7M3MGX2"/>
<dbReference type="Gene3D" id="2.30.40.10">
    <property type="entry name" value="Urease, subunit C, domain 1"/>
    <property type="match status" value="1"/>
</dbReference>
<keyword evidence="3" id="KW-0862">Zinc</keyword>
<dbReference type="Gene3D" id="3.20.20.140">
    <property type="entry name" value="Metal-dependent hydrolases"/>
    <property type="match status" value="1"/>
</dbReference>
<dbReference type="InterPro" id="IPR050287">
    <property type="entry name" value="MTA/SAH_deaminase"/>
</dbReference>
<dbReference type="PANTHER" id="PTHR43794:SF11">
    <property type="entry name" value="AMIDOHYDROLASE-RELATED DOMAIN-CONTAINING PROTEIN"/>
    <property type="match status" value="1"/>
</dbReference>
<evidence type="ECO:0000256" key="3">
    <source>
        <dbReference type="ARBA" id="ARBA00022833"/>
    </source>
</evidence>
<dbReference type="Pfam" id="PF01979">
    <property type="entry name" value="Amidohydro_1"/>
    <property type="match status" value="1"/>
</dbReference>
<evidence type="ECO:0000259" key="4">
    <source>
        <dbReference type="Pfam" id="PF01979"/>
    </source>
</evidence>
<dbReference type="SUPFAM" id="SSF51338">
    <property type="entry name" value="Composite domain of metallo-dependent hydrolases"/>
    <property type="match status" value="2"/>
</dbReference>
<evidence type="ECO:0000256" key="1">
    <source>
        <dbReference type="ARBA" id="ARBA00022723"/>
    </source>
</evidence>
<evidence type="ECO:0000256" key="2">
    <source>
        <dbReference type="ARBA" id="ARBA00022801"/>
    </source>
</evidence>
<keyword evidence="2" id="KW-0378">Hydrolase</keyword>
<reference evidence="5 6" key="1">
    <citation type="submission" date="2018-06" db="EMBL/GenBank/DDBJ databases">
        <title>Complete genome of Desulfovibrio indonesiensis P37SLT.</title>
        <authorList>
            <person name="Crispim J.S."/>
            <person name="Vidigal P.M.P."/>
            <person name="Silva L.C.F."/>
            <person name="Laguardia C.N."/>
            <person name="Araujo L.C."/>
            <person name="Dias R.S."/>
            <person name="Sousa M.P."/>
            <person name="Paula S.O."/>
            <person name="Silva C."/>
        </authorList>
    </citation>
    <scope>NUCLEOTIDE SEQUENCE [LARGE SCALE GENOMIC DNA]</scope>
    <source>
        <strain evidence="5 6">P37SLT</strain>
    </source>
</reference>
<dbReference type="GO" id="GO:0019239">
    <property type="term" value="F:deaminase activity"/>
    <property type="evidence" value="ECO:0007669"/>
    <property type="project" value="UniProtKB-ARBA"/>
</dbReference>
<accession>A0A7M3MGX2</accession>
<dbReference type="GO" id="GO:0016814">
    <property type="term" value="F:hydrolase activity, acting on carbon-nitrogen (but not peptide) bonds, in cyclic amidines"/>
    <property type="evidence" value="ECO:0007669"/>
    <property type="project" value="UniProtKB-ARBA"/>
</dbReference>
<dbReference type="PANTHER" id="PTHR43794">
    <property type="entry name" value="AMINOHYDROLASE SSNA-RELATED"/>
    <property type="match status" value="1"/>
</dbReference>
<dbReference type="Proteomes" id="UP000448292">
    <property type="component" value="Unassembled WGS sequence"/>
</dbReference>
<dbReference type="InterPro" id="IPR006680">
    <property type="entry name" value="Amidohydro-rel"/>
</dbReference>
<dbReference type="OrthoDB" id="9807210at2"/>